<keyword evidence="3" id="KW-1185">Reference proteome</keyword>
<feature type="signal peptide" evidence="1">
    <location>
        <begin position="1"/>
        <end position="24"/>
    </location>
</feature>
<dbReference type="Pfam" id="PF12228">
    <property type="entry name" value="DUF3604"/>
    <property type="match status" value="1"/>
</dbReference>
<feature type="chain" id="PRO_5045583919" evidence="1">
    <location>
        <begin position="25"/>
        <end position="650"/>
    </location>
</feature>
<keyword evidence="1" id="KW-0732">Signal</keyword>
<dbReference type="EMBL" id="CP120370">
    <property type="protein sequence ID" value="WEX80510.1"/>
    <property type="molecule type" value="Genomic_DNA"/>
</dbReference>
<organism evidence="2 3">
    <name type="scientific">Sinorhizobium numidicum</name>
    <dbReference type="NCBI Taxonomy" id="680248"/>
    <lineage>
        <taxon>Bacteria</taxon>
        <taxon>Pseudomonadati</taxon>
        <taxon>Pseudomonadota</taxon>
        <taxon>Alphaproteobacteria</taxon>
        <taxon>Hyphomicrobiales</taxon>
        <taxon>Rhizobiaceae</taxon>
        <taxon>Sinorhizobium/Ensifer group</taxon>
        <taxon>Sinorhizobium</taxon>
    </lineage>
</organism>
<dbReference type="InterPro" id="IPR022028">
    <property type="entry name" value="DUF3604"/>
</dbReference>
<protein>
    <submittedName>
        <fullName evidence="2">DUF3604 domain-containing protein</fullName>
    </submittedName>
</protein>
<dbReference type="Proteomes" id="UP001235547">
    <property type="component" value="Chromosome 2"/>
</dbReference>
<accession>A0ABY8CPC7</accession>
<reference evidence="2 3" key="1">
    <citation type="submission" date="2023-03" db="EMBL/GenBank/DDBJ databases">
        <authorList>
            <person name="Kaur S."/>
            <person name="Espinosa-Saiz D."/>
            <person name="Velazquez E."/>
            <person name="Menendez E."/>
            <person name="diCenzo G.C."/>
        </authorList>
    </citation>
    <scope>NUCLEOTIDE SEQUENCE [LARGE SCALE GENOMIC DNA]</scope>
    <source>
        <strain evidence="2 3">LMG 27395</strain>
    </source>
</reference>
<dbReference type="Gene3D" id="3.20.20.140">
    <property type="entry name" value="Metal-dependent hydrolases"/>
    <property type="match status" value="1"/>
</dbReference>
<evidence type="ECO:0000256" key="1">
    <source>
        <dbReference type="SAM" id="SignalP"/>
    </source>
</evidence>
<dbReference type="PROSITE" id="PS51257">
    <property type="entry name" value="PROKAR_LIPOPROTEIN"/>
    <property type="match status" value="1"/>
</dbReference>
<name>A0ABY8CPC7_9HYPH</name>
<proteinExistence type="predicted"/>
<evidence type="ECO:0000313" key="3">
    <source>
        <dbReference type="Proteomes" id="UP001235547"/>
    </source>
</evidence>
<dbReference type="SUPFAM" id="SSF89550">
    <property type="entry name" value="PHP domain-like"/>
    <property type="match status" value="1"/>
</dbReference>
<gene>
    <name evidence="2" type="ORF">PYH38_001957</name>
</gene>
<dbReference type="InterPro" id="IPR016195">
    <property type="entry name" value="Pol/histidinol_Pase-like"/>
</dbReference>
<evidence type="ECO:0000313" key="2">
    <source>
        <dbReference type="EMBL" id="WEX80510.1"/>
    </source>
</evidence>
<sequence>MNRSSFAMASFALLTACFGTDSSAQEPATTTDAGTMTREGTDKAFQARPYAPYAGRNFPTHPLFGDTHLHTALSMDAGAAGARLDPREAYRFASGEEVVSSTGQPVRLSRPLDFLVVTDHSDNMGFFTDFLAGKPEILKNPEARGWYDLMQSGKGGEAAFALVSTFAQGRFPQEILYQPGNAAYRSTWQSIIDAAEEANEPGRFTAMIGYEWTSLSEGNNLHRNVIFRDNGDKAAMVEPYTTQPPIGSNNPRDLWKWLQSYEDKTGGQVLAIAHNGNLSNGTMFPIIESFSGKEIDREYAEQRARWEVLYEATQIKGDGETHPVLSPNDEFANFERWDKGNLDLSEAKKPEMLEFEYARSALKNGLKLEAKLGVNPYKFGLIGGTDAHTGLATADDDNFWGKITTSEPSPGRATHPFMSNPNTGAQIMGWEETASGYAAVWAEENTRTSIFDAMKRRETYATTGPRMVVRFFGGFDFVDADANTRSPAITGYTKGVPMGGDLGHAPAGKAPTFLVAALKDPIGANLDRYQIVKGWMDSAGEVHEKVYDVAWSGDRKPGTDGKLPPVGNTVDVPNATWTNTIGAPELVSVWKDPDFDPEQRAFYYGRIIEIPTPRWTAYDAKYYGLTLPSELPMTTQERAYTSPIWYNPVQ</sequence>